<sequence>MSSSCKFEYISTRASLLVSLIFWFSVTGFDSICSMILTPEYHASLHVALLWKSFVNVAQRSKLVLVRTVTQRMFGVETAVQKLRSLVQPRILRKILPVLFSDDVEQSLIEITLQRAVQDVHQFLTNTGIGQLSSHQERMLHADSELCSRQCRVFEDVNNDLVERSGKIRVALHFKDHHLGQNTSVLLGRWEQFVLSKHPSPCNIDDTHQQVFINRPIDQLDQQRQKDPSLVSQCGNAHSRKLQDLLQQLGGHFGLVVCLDCAWLCRVVVEMSVLTGNSNVIFHQLAQGSHDQWNQSILGIGPVLGKRPRQSNTSSDRVHAVEVLGNHVRVESKEILHFLRLFVLRRRNLGLDSSQNQAQHFLQRFLDIVVVGTNTLLQQFLEVLQVGNDPFRRFPLQCNAQNFKSVQTVSQHVACTEIGGNKEPFKERKLDRHFWPIVWRQQHVQDVQSSLT</sequence>
<organism evidence="1 2">
    <name type="scientific">Ogataea philodendri</name>
    <dbReference type="NCBI Taxonomy" id="1378263"/>
    <lineage>
        <taxon>Eukaryota</taxon>
        <taxon>Fungi</taxon>
        <taxon>Dikarya</taxon>
        <taxon>Ascomycota</taxon>
        <taxon>Saccharomycotina</taxon>
        <taxon>Pichiomycetes</taxon>
        <taxon>Pichiales</taxon>
        <taxon>Pichiaceae</taxon>
        <taxon>Ogataea</taxon>
    </lineage>
</organism>
<accession>A0A9P8NYJ2</accession>
<proteinExistence type="predicted"/>
<dbReference type="EMBL" id="JAEUBE010000414">
    <property type="protein sequence ID" value="KAH3661922.1"/>
    <property type="molecule type" value="Genomic_DNA"/>
</dbReference>
<name>A0A9P8NYJ2_9ASCO</name>
<keyword evidence="2" id="KW-1185">Reference proteome</keyword>
<evidence type="ECO:0000313" key="2">
    <source>
        <dbReference type="Proteomes" id="UP000769157"/>
    </source>
</evidence>
<reference evidence="1" key="1">
    <citation type="journal article" date="2021" name="Open Biol.">
        <title>Shared evolutionary footprints suggest mitochondrial oxidative damage underlies multiple complex I losses in fungi.</title>
        <authorList>
            <person name="Schikora-Tamarit M.A."/>
            <person name="Marcet-Houben M."/>
            <person name="Nosek J."/>
            <person name="Gabaldon T."/>
        </authorList>
    </citation>
    <scope>NUCLEOTIDE SEQUENCE</scope>
    <source>
        <strain evidence="1">CBS6075</strain>
    </source>
</reference>
<comment type="caution">
    <text evidence="1">The sequence shown here is derived from an EMBL/GenBank/DDBJ whole genome shotgun (WGS) entry which is preliminary data.</text>
</comment>
<dbReference type="AlphaFoldDB" id="A0A9P8NYJ2"/>
<dbReference type="Proteomes" id="UP000769157">
    <property type="component" value="Unassembled WGS sequence"/>
</dbReference>
<dbReference type="RefSeq" id="XP_046059026.1">
    <property type="nucleotide sequence ID" value="XM_046207355.1"/>
</dbReference>
<protein>
    <submittedName>
        <fullName evidence="1">Uncharacterized protein</fullName>
    </submittedName>
</protein>
<reference evidence="1" key="2">
    <citation type="submission" date="2021-01" db="EMBL/GenBank/DDBJ databases">
        <authorList>
            <person name="Schikora-Tamarit M.A."/>
        </authorList>
    </citation>
    <scope>NUCLEOTIDE SEQUENCE</scope>
    <source>
        <strain evidence="1">CBS6075</strain>
    </source>
</reference>
<evidence type="ECO:0000313" key="1">
    <source>
        <dbReference type="EMBL" id="KAH3661922.1"/>
    </source>
</evidence>
<dbReference type="GeneID" id="70238065"/>
<dbReference type="OrthoDB" id="10651570at2759"/>
<gene>
    <name evidence="1" type="ORF">OGAPHI_006101</name>
</gene>